<feature type="transmembrane region" description="Helical" evidence="8">
    <location>
        <begin position="354"/>
        <end position="375"/>
    </location>
</feature>
<dbReference type="GO" id="GO:0065002">
    <property type="term" value="P:intracellular protein transmembrane transport"/>
    <property type="evidence" value="ECO:0007669"/>
    <property type="project" value="UniProtKB-UniRule"/>
</dbReference>
<dbReference type="GO" id="GO:0006605">
    <property type="term" value="P:protein targeting"/>
    <property type="evidence" value="ECO:0007669"/>
    <property type="project" value="UniProtKB-UniRule"/>
</dbReference>
<dbReference type="InterPro" id="IPR014269">
    <property type="entry name" value="SecY2"/>
</dbReference>
<gene>
    <name evidence="8" type="primary">secY2</name>
    <name evidence="10" type="ORF">SAG0164_01400</name>
</gene>
<keyword evidence="2 8" id="KW-1003">Cell membrane</keyword>
<feature type="transmembrane region" description="Helical" evidence="8">
    <location>
        <begin position="172"/>
        <end position="191"/>
    </location>
</feature>
<dbReference type="EMBL" id="ALSF01000082">
    <property type="protein sequence ID" value="EPU38233.1"/>
    <property type="molecule type" value="Genomic_DNA"/>
</dbReference>
<evidence type="ECO:0000313" key="10">
    <source>
        <dbReference type="EMBL" id="EPU38233.1"/>
    </source>
</evidence>
<feature type="transmembrane region" description="Helical" evidence="8">
    <location>
        <begin position="258"/>
        <end position="279"/>
    </location>
</feature>
<feature type="transmembrane region" description="Helical" evidence="8">
    <location>
        <begin position="381"/>
        <end position="401"/>
    </location>
</feature>
<comment type="subcellular location">
    <subcellularLocation>
        <location evidence="8">Cell membrane</location>
        <topology evidence="8">Multi-pass membrane protein</topology>
    </subcellularLocation>
</comment>
<evidence type="ECO:0000256" key="1">
    <source>
        <dbReference type="ARBA" id="ARBA00022448"/>
    </source>
</evidence>
<comment type="subunit">
    <text evidence="8">Component of the accessory SecA2/SecY2 protein translocase complex required to export cell wall proteins. May form heterotrimers with SecE and SecG subunits.</text>
</comment>
<feature type="transmembrane region" description="Helical" evidence="8">
    <location>
        <begin position="197"/>
        <end position="223"/>
    </location>
</feature>
<feature type="transmembrane region" description="Helical" evidence="8">
    <location>
        <begin position="76"/>
        <end position="95"/>
    </location>
</feature>
<comment type="function">
    <text evidence="8">Part of the accessory SecA2/SecY2 system specifically required for export of possible cell wall proteins. The central subunit of a protein translocation channel.</text>
</comment>
<evidence type="ECO:0000256" key="8">
    <source>
        <dbReference type="HAMAP-Rule" id="MF_01466"/>
    </source>
</evidence>
<comment type="similarity">
    <text evidence="8">Belongs to the SecY/SEC61-alpha family. SecY2 subfamily.</text>
</comment>
<evidence type="ECO:0000256" key="9">
    <source>
        <dbReference type="NCBIfam" id="TIGR02920"/>
    </source>
</evidence>
<evidence type="ECO:0000256" key="6">
    <source>
        <dbReference type="ARBA" id="ARBA00023010"/>
    </source>
</evidence>
<keyword evidence="7 8" id="KW-0472">Membrane</keyword>
<keyword evidence="6 8" id="KW-0811">Translocation</keyword>
<feature type="transmembrane region" description="Helical" evidence="8">
    <location>
        <begin position="12"/>
        <end position="31"/>
    </location>
</feature>
<organism evidence="10 11">
    <name type="scientific">Streptococcus agalactiae MRI Z1-216</name>
    <dbReference type="NCBI Taxonomy" id="1154879"/>
    <lineage>
        <taxon>Bacteria</taxon>
        <taxon>Bacillati</taxon>
        <taxon>Bacillota</taxon>
        <taxon>Bacilli</taxon>
        <taxon>Lactobacillales</taxon>
        <taxon>Streptococcaceae</taxon>
        <taxon>Streptococcus</taxon>
    </lineage>
</organism>
<reference evidence="10 11" key="1">
    <citation type="submission" date="2012-07" db="EMBL/GenBank/DDBJ databases">
        <authorList>
            <person name="Moroni P."/>
            <person name="Richards V.P."/>
            <person name="Durkin S.A.S."/>
            <person name="Kim M."/>
            <person name="Pavinski Bitar P.D."/>
            <person name="Stanhope M.J."/>
            <person name="Town C.D."/>
            <person name="Zadoks R.N."/>
            <person name="Venter J.C."/>
        </authorList>
    </citation>
    <scope>NUCLEOTIDE SEQUENCE [LARGE SCALE GENOMIC DNA]</scope>
    <source>
        <strain evidence="10 11">MRI Z1-216</strain>
    </source>
</reference>
<evidence type="ECO:0000256" key="2">
    <source>
        <dbReference type="ARBA" id="ARBA00022475"/>
    </source>
</evidence>
<dbReference type="Pfam" id="PF00344">
    <property type="entry name" value="SecY"/>
    <property type="match status" value="1"/>
</dbReference>
<sequence length="417" mass="46500">MIGKLYYSYRKSTLLRSILWTILIVGVYMLGQRVLLSTVPLSHQEIKLAVDQHLLNNFSAVSGGSFNKLNVFTLGLSPWMSSMIIWRFVSLFSWAKNATKRKAEVAQYTLMLTISVIQAYGVSGNQFIKSSLLGSYSDIVFKVLTMVLLISGSFVLMWLANLNASKGLGGSIVIILVSMLQATTTGIITYFEQSHFSIMGLLGTIIAISVILSVLLLISTVIYRAEYRIPIRRIDIVSKFAQDTYIPIRINPAGSYPFMYGMTLMMLPTFIIQALLLAFPNERLLIQISSMIAINKPLGIGLFVILLFILSIGFAYFNYDPYNIAKNMRQRGEYFQNVTPGAATQRFLQEKISIMAVVGAIFTVIMGGLPMLAVVGKTNQVSIAMIVINIYIISTFMLSIIEQVNTLKLWGSHRNII</sequence>
<dbReference type="PRINTS" id="PR00303">
    <property type="entry name" value="SECYTRNLCASE"/>
</dbReference>
<dbReference type="PIRSF" id="PIRSF004557">
    <property type="entry name" value="SecY"/>
    <property type="match status" value="1"/>
</dbReference>
<evidence type="ECO:0000256" key="5">
    <source>
        <dbReference type="ARBA" id="ARBA00022989"/>
    </source>
</evidence>
<protein>
    <recommendedName>
        <fullName evidence="8 9">Accessory Sec system protein translocase subunit SecY2</fullName>
    </recommendedName>
</protein>
<proteinExistence type="inferred from homology"/>
<evidence type="ECO:0000256" key="7">
    <source>
        <dbReference type="ARBA" id="ARBA00023136"/>
    </source>
</evidence>
<keyword evidence="1 8" id="KW-0813">Transport</keyword>
<dbReference type="RefSeq" id="WP_000579593.1">
    <property type="nucleotide sequence ID" value="NZ_ALSF01000082.1"/>
</dbReference>
<dbReference type="AlphaFoldDB" id="A0AAD2WUA8"/>
<dbReference type="HAMAP" id="MF_01466">
    <property type="entry name" value="SecY2"/>
    <property type="match status" value="1"/>
</dbReference>
<dbReference type="GO" id="GO:0005886">
    <property type="term" value="C:plasma membrane"/>
    <property type="evidence" value="ECO:0007669"/>
    <property type="project" value="UniProtKB-SubCell"/>
</dbReference>
<evidence type="ECO:0000256" key="3">
    <source>
        <dbReference type="ARBA" id="ARBA00022692"/>
    </source>
</evidence>
<dbReference type="SUPFAM" id="SSF103491">
    <property type="entry name" value="Preprotein translocase SecY subunit"/>
    <property type="match status" value="1"/>
</dbReference>
<keyword evidence="4 8" id="KW-0653">Protein transport</keyword>
<feature type="transmembrane region" description="Helical" evidence="8">
    <location>
        <begin position="139"/>
        <end position="160"/>
    </location>
</feature>
<keyword evidence="5 8" id="KW-1133">Transmembrane helix</keyword>
<dbReference type="Gene3D" id="1.10.3370.10">
    <property type="entry name" value="SecY subunit domain"/>
    <property type="match status" value="1"/>
</dbReference>
<feature type="transmembrane region" description="Helical" evidence="8">
    <location>
        <begin position="107"/>
        <end position="127"/>
    </location>
</feature>
<comment type="caution">
    <text evidence="10">The sequence shown here is derived from an EMBL/GenBank/DDBJ whole genome shotgun (WGS) entry which is preliminary data.</text>
</comment>
<dbReference type="InterPro" id="IPR002208">
    <property type="entry name" value="SecY/SEC61-alpha"/>
</dbReference>
<name>A0AAD2WUA8_STRAG</name>
<dbReference type="PANTHER" id="PTHR10906">
    <property type="entry name" value="SECY/SEC61-ALPHA FAMILY MEMBER"/>
    <property type="match status" value="1"/>
</dbReference>
<evidence type="ECO:0000256" key="4">
    <source>
        <dbReference type="ARBA" id="ARBA00022927"/>
    </source>
</evidence>
<dbReference type="InterPro" id="IPR023201">
    <property type="entry name" value="SecY_dom_sf"/>
</dbReference>
<dbReference type="NCBIfam" id="TIGR02920">
    <property type="entry name" value="acc_sec_Y2"/>
    <property type="match status" value="1"/>
</dbReference>
<accession>A0AAD2WUA8</accession>
<keyword evidence="3 8" id="KW-0812">Transmembrane</keyword>
<evidence type="ECO:0000313" key="11">
    <source>
        <dbReference type="Proteomes" id="UP000015176"/>
    </source>
</evidence>
<dbReference type="Proteomes" id="UP000015176">
    <property type="component" value="Unassembled WGS sequence"/>
</dbReference>
<feature type="transmembrane region" description="Helical" evidence="8">
    <location>
        <begin position="299"/>
        <end position="319"/>
    </location>
</feature>